<proteinExistence type="predicted"/>
<sequence length="215" mass="24836">MKYAEILNVVQQYVERFYDAKEDSTLTFHNFAHTQDVVTHAAKMADHYGLEDRETFIVVAAAWFHDTGYYTGEANGHEQRGADMAAGFLRNLGVKEDLILEIHKCIMATVMPQKPENLLQQIMCDADLYHFGTEQFSKRDMLMQEEIERKTGCKIDNGNWRKATICLLESHFFKTGYGRELLEYGKRKNLERLKRKEKRGVVAKVHSHNPCIGDS</sequence>
<dbReference type="Pfam" id="PF01966">
    <property type="entry name" value="HD"/>
    <property type="match status" value="1"/>
</dbReference>
<dbReference type="InterPro" id="IPR003607">
    <property type="entry name" value="HD/PDEase_dom"/>
</dbReference>
<protein>
    <submittedName>
        <fullName evidence="2">HD domain-containing protein</fullName>
    </submittedName>
</protein>
<dbReference type="RefSeq" id="WP_090336110.1">
    <property type="nucleotide sequence ID" value="NZ_FNXY01000004.1"/>
</dbReference>
<dbReference type="SMART" id="SM00471">
    <property type="entry name" value="HDc"/>
    <property type="match status" value="1"/>
</dbReference>
<dbReference type="Proteomes" id="UP000199532">
    <property type="component" value="Unassembled WGS sequence"/>
</dbReference>
<name>A0A1H6V7K5_9BACT</name>
<dbReference type="AlphaFoldDB" id="A0A1H6V7K5"/>
<evidence type="ECO:0000313" key="2">
    <source>
        <dbReference type="EMBL" id="SEJ00583.1"/>
    </source>
</evidence>
<dbReference type="Gene3D" id="1.10.3210.10">
    <property type="entry name" value="Hypothetical protein af1432"/>
    <property type="match status" value="1"/>
</dbReference>
<dbReference type="InterPro" id="IPR006674">
    <property type="entry name" value="HD_domain"/>
</dbReference>
<dbReference type="EMBL" id="FNXY01000004">
    <property type="protein sequence ID" value="SEJ00583.1"/>
    <property type="molecule type" value="Genomic_DNA"/>
</dbReference>
<reference evidence="2 3" key="1">
    <citation type="submission" date="2016-10" db="EMBL/GenBank/DDBJ databases">
        <authorList>
            <person name="de Groot N.N."/>
        </authorList>
    </citation>
    <scope>NUCLEOTIDE SEQUENCE [LARGE SCALE GENOMIC DNA]</scope>
    <source>
        <strain evidence="2 3">DSM 19938</strain>
    </source>
</reference>
<organism evidence="2 3">
    <name type="scientific">Dyadobacter koreensis</name>
    <dbReference type="NCBI Taxonomy" id="408657"/>
    <lineage>
        <taxon>Bacteria</taxon>
        <taxon>Pseudomonadati</taxon>
        <taxon>Bacteroidota</taxon>
        <taxon>Cytophagia</taxon>
        <taxon>Cytophagales</taxon>
        <taxon>Spirosomataceae</taxon>
        <taxon>Dyadobacter</taxon>
    </lineage>
</organism>
<accession>A0A1H6V7K5</accession>
<keyword evidence="3" id="KW-1185">Reference proteome</keyword>
<dbReference type="CDD" id="cd00077">
    <property type="entry name" value="HDc"/>
    <property type="match status" value="1"/>
</dbReference>
<evidence type="ECO:0000313" key="3">
    <source>
        <dbReference type="Proteomes" id="UP000199532"/>
    </source>
</evidence>
<evidence type="ECO:0000259" key="1">
    <source>
        <dbReference type="SMART" id="SM00471"/>
    </source>
</evidence>
<feature type="domain" description="HD/PDEase" evidence="1">
    <location>
        <begin position="26"/>
        <end position="141"/>
    </location>
</feature>
<dbReference type="OrthoDB" id="5728337at2"/>
<dbReference type="STRING" id="408657.SAMN04487995_2993"/>
<gene>
    <name evidence="2" type="ORF">SAMN04487995_2993</name>
</gene>
<dbReference type="SUPFAM" id="SSF109604">
    <property type="entry name" value="HD-domain/PDEase-like"/>
    <property type="match status" value="1"/>
</dbReference>